<proteinExistence type="predicted"/>
<evidence type="ECO:0000313" key="2">
    <source>
        <dbReference type="EMBL" id="PPR01407.1"/>
    </source>
</evidence>
<name>A0A409YEH2_9AGAR</name>
<dbReference type="InParanoid" id="A0A409YEH2"/>
<keyword evidence="1" id="KW-0175">Coiled coil</keyword>
<dbReference type="Proteomes" id="UP000284842">
    <property type="component" value="Unassembled WGS sequence"/>
</dbReference>
<reference evidence="2 3" key="1">
    <citation type="journal article" date="2018" name="Evol. Lett.">
        <title>Horizontal gene cluster transfer increased hallucinogenic mushroom diversity.</title>
        <authorList>
            <person name="Reynolds H.T."/>
            <person name="Vijayakumar V."/>
            <person name="Gluck-Thaler E."/>
            <person name="Korotkin H.B."/>
            <person name="Matheny P.B."/>
            <person name="Slot J.C."/>
        </authorList>
    </citation>
    <scope>NUCLEOTIDE SEQUENCE [LARGE SCALE GENOMIC DNA]</scope>
    <source>
        <strain evidence="2 3">2629</strain>
    </source>
</reference>
<organism evidence="2 3">
    <name type="scientific">Panaeolus cyanescens</name>
    <dbReference type="NCBI Taxonomy" id="181874"/>
    <lineage>
        <taxon>Eukaryota</taxon>
        <taxon>Fungi</taxon>
        <taxon>Dikarya</taxon>
        <taxon>Basidiomycota</taxon>
        <taxon>Agaricomycotina</taxon>
        <taxon>Agaricomycetes</taxon>
        <taxon>Agaricomycetidae</taxon>
        <taxon>Agaricales</taxon>
        <taxon>Agaricineae</taxon>
        <taxon>Galeropsidaceae</taxon>
        <taxon>Panaeolus</taxon>
    </lineage>
</organism>
<dbReference type="AlphaFoldDB" id="A0A409YEH2"/>
<keyword evidence="3" id="KW-1185">Reference proteome</keyword>
<sequence>MSNLPSSSQKSQKSHKVSNEDVQSIIDLVGRYSIEKGPRFPVHHALRFYNGDYALKHKLDYRQCEVREVRWFKESKGLQREFVIIIAEVTQVDSISRKKQVYFRLDRTCYSNVPPREMQPNDVLTKEVLDSPVWTILLFDPVDTIIQCGHQEWAEHKDKIWPVMQKRLQQDWERQRRLPLGSLSNWIIQDPEESTSPTSVYISAVDCLSRLSDKKPCIDKDLHLYTLTFGSPPSACGHSVTGSSTGNSANNNSSPPIPYFRDVLTAASATSTCSVEPHYNVLMYQSYIYARALVTLLKDHYKDYGTALNQGDYHNWAGQFVLPSLRFWKNTSDASVQVARVSDVSATMAQIEEKFREKMIETIEMYEPYELHKQMEAYEAGRERNAKRMAEEEAERKAERERNAKRMAEEAAEWEAERERNAKRMAEMEAEMADMRAQISNGSSGTGQATSIEGKWVKCRFLSYVADLFVFDDLDVFFSFLNLIRMLALGDELENADVDQRWKIEREFISSLPEEGVAMSIDSATIETFVLDPQAFCPTNGLSVLIDTIR</sequence>
<comment type="caution">
    <text evidence="2">The sequence shown here is derived from an EMBL/GenBank/DDBJ whole genome shotgun (WGS) entry which is preliminary data.</text>
</comment>
<evidence type="ECO:0000256" key="1">
    <source>
        <dbReference type="SAM" id="Coils"/>
    </source>
</evidence>
<protein>
    <submittedName>
        <fullName evidence="2">Uncharacterized protein</fullName>
    </submittedName>
</protein>
<accession>A0A409YEH2</accession>
<dbReference type="EMBL" id="NHTK01001251">
    <property type="protein sequence ID" value="PPR01407.1"/>
    <property type="molecule type" value="Genomic_DNA"/>
</dbReference>
<evidence type="ECO:0000313" key="3">
    <source>
        <dbReference type="Proteomes" id="UP000284842"/>
    </source>
</evidence>
<feature type="coiled-coil region" evidence="1">
    <location>
        <begin position="382"/>
        <end position="438"/>
    </location>
</feature>
<gene>
    <name evidence="2" type="ORF">CVT24_006245</name>
</gene>